<gene>
    <name evidence="2" type="ORF">SAMN04488241_10960</name>
</gene>
<dbReference type="SUPFAM" id="SSF88723">
    <property type="entry name" value="PIN domain-like"/>
    <property type="match status" value="1"/>
</dbReference>
<feature type="domain" description="PIN" evidence="1">
    <location>
        <begin position="4"/>
        <end position="122"/>
    </location>
</feature>
<name>A0A1I5TVJ8_9SPHN</name>
<dbReference type="CDD" id="cd09872">
    <property type="entry name" value="PIN_Sll0205-like"/>
    <property type="match status" value="1"/>
</dbReference>
<evidence type="ECO:0000313" key="2">
    <source>
        <dbReference type="EMBL" id="SFP86627.1"/>
    </source>
</evidence>
<dbReference type="STRING" id="634430.SAMN04488241_10960"/>
<dbReference type="Pfam" id="PF01850">
    <property type="entry name" value="PIN"/>
    <property type="match status" value="1"/>
</dbReference>
<sequence>MKLLIDTHVAIWWALGNEKLSLQGRALIGDPGNDISVSIATLWEIAVKNALQRSEPIGVSVDTAARLMDEAGFDVLAIERRHLLAIERLPLHHRDPFDRMLVAQAAVDGYRLVTHDRALAAYGDHVLLV</sequence>
<organism evidence="2 3">
    <name type="scientific">Sphingomonas rubra</name>
    <dbReference type="NCBI Taxonomy" id="634430"/>
    <lineage>
        <taxon>Bacteria</taxon>
        <taxon>Pseudomonadati</taxon>
        <taxon>Pseudomonadota</taxon>
        <taxon>Alphaproteobacteria</taxon>
        <taxon>Sphingomonadales</taxon>
        <taxon>Sphingomonadaceae</taxon>
        <taxon>Sphingomonas</taxon>
    </lineage>
</organism>
<dbReference type="InterPro" id="IPR052919">
    <property type="entry name" value="TA_system_RNase"/>
</dbReference>
<reference evidence="2 3" key="1">
    <citation type="submission" date="2016-10" db="EMBL/GenBank/DDBJ databases">
        <authorList>
            <person name="de Groot N.N."/>
        </authorList>
    </citation>
    <scope>NUCLEOTIDE SEQUENCE [LARGE SCALE GENOMIC DNA]</scope>
    <source>
        <strain evidence="2 3">CGMCC 1.9113</strain>
    </source>
</reference>
<dbReference type="PANTHER" id="PTHR36173:SF2">
    <property type="entry name" value="RIBONUCLEASE VAPC16"/>
    <property type="match status" value="1"/>
</dbReference>
<dbReference type="OrthoDB" id="9798990at2"/>
<dbReference type="InterPro" id="IPR041705">
    <property type="entry name" value="PIN_Sll0205"/>
</dbReference>
<dbReference type="InterPro" id="IPR029060">
    <property type="entry name" value="PIN-like_dom_sf"/>
</dbReference>
<dbReference type="Gene3D" id="3.40.50.1010">
    <property type="entry name" value="5'-nuclease"/>
    <property type="match status" value="1"/>
</dbReference>
<dbReference type="EMBL" id="FOXP01000009">
    <property type="protein sequence ID" value="SFP86627.1"/>
    <property type="molecule type" value="Genomic_DNA"/>
</dbReference>
<dbReference type="PANTHER" id="PTHR36173">
    <property type="entry name" value="RIBONUCLEASE VAPC16-RELATED"/>
    <property type="match status" value="1"/>
</dbReference>
<protein>
    <submittedName>
        <fullName evidence="2">PIN domain nuclease, a component of toxin-antitoxin system (PIN domain)</fullName>
    </submittedName>
</protein>
<dbReference type="Proteomes" id="UP000199586">
    <property type="component" value="Unassembled WGS sequence"/>
</dbReference>
<evidence type="ECO:0000259" key="1">
    <source>
        <dbReference type="Pfam" id="PF01850"/>
    </source>
</evidence>
<dbReference type="AlphaFoldDB" id="A0A1I5TVJ8"/>
<proteinExistence type="predicted"/>
<accession>A0A1I5TVJ8</accession>
<dbReference type="RefSeq" id="WP_093333852.1">
    <property type="nucleotide sequence ID" value="NZ_FOXP01000009.1"/>
</dbReference>
<dbReference type="InterPro" id="IPR002716">
    <property type="entry name" value="PIN_dom"/>
</dbReference>
<evidence type="ECO:0000313" key="3">
    <source>
        <dbReference type="Proteomes" id="UP000199586"/>
    </source>
</evidence>
<keyword evidence="3" id="KW-1185">Reference proteome</keyword>